<gene>
    <name evidence="3" type="ORF">BC739_007287</name>
</gene>
<keyword evidence="4" id="KW-1185">Reference proteome</keyword>
<accession>A0ABR6BU27</accession>
<dbReference type="CDD" id="cd03416">
    <property type="entry name" value="CbiX_SirB_N"/>
    <property type="match status" value="1"/>
</dbReference>
<comment type="caution">
    <text evidence="3">The sequence shown here is derived from an EMBL/GenBank/DDBJ whole genome shotgun (WGS) entry which is preliminary data.</text>
</comment>
<sequence length="226" mass="23499">MTLVLVAHGTREPSGAVTVNAIADALRTRLAHVRVEVAYVDVHGPSVTEVVRAVGGPSVVVPAFLASGYHVRVDVPEQVRRSGRGVVTITDPLGPAQPVVSAVQDRLAAAGWRPGDAVVLAAAGSTDRRALADVRRAADLLSAGTGTEVRVGYVSTGPSVAEAVAAERLRGGRVAVASWLLAPGLFHRRLAESGADLVAEPIGAHPRLVELLAWRYLTARGLMRAA</sequence>
<dbReference type="Gene3D" id="3.40.50.1400">
    <property type="match status" value="2"/>
</dbReference>
<dbReference type="PANTHER" id="PTHR33542">
    <property type="entry name" value="SIROHYDROCHLORIN FERROCHELATASE, CHLOROPLASTIC"/>
    <property type="match status" value="1"/>
</dbReference>
<name>A0ABR6BU27_9PSEU</name>
<evidence type="ECO:0000256" key="2">
    <source>
        <dbReference type="ARBA" id="ARBA00023239"/>
    </source>
</evidence>
<reference evidence="3 4" key="1">
    <citation type="submission" date="2020-08" db="EMBL/GenBank/DDBJ databases">
        <title>Genomic Encyclopedia of Archaeal and Bacterial Type Strains, Phase II (KMG-II): from individual species to whole genera.</title>
        <authorList>
            <person name="Goeker M."/>
        </authorList>
    </citation>
    <scope>NUCLEOTIDE SEQUENCE [LARGE SCALE GENOMIC DNA]</scope>
    <source>
        <strain evidence="3 4">DSM 43850</strain>
    </source>
</reference>
<evidence type="ECO:0000256" key="1">
    <source>
        <dbReference type="ARBA" id="ARBA00022723"/>
    </source>
</evidence>
<organism evidence="3 4">
    <name type="scientific">Kutzneria viridogrisea</name>
    <dbReference type="NCBI Taxonomy" id="47990"/>
    <lineage>
        <taxon>Bacteria</taxon>
        <taxon>Bacillati</taxon>
        <taxon>Actinomycetota</taxon>
        <taxon>Actinomycetes</taxon>
        <taxon>Pseudonocardiales</taxon>
        <taxon>Pseudonocardiaceae</taxon>
        <taxon>Kutzneria</taxon>
    </lineage>
</organism>
<proteinExistence type="predicted"/>
<dbReference type="InterPro" id="IPR050963">
    <property type="entry name" value="Sirohydro_Cobaltochel/CbiX"/>
</dbReference>
<evidence type="ECO:0000313" key="3">
    <source>
        <dbReference type="EMBL" id="MBA8930054.1"/>
    </source>
</evidence>
<dbReference type="EMBL" id="JACJID010000006">
    <property type="protein sequence ID" value="MBA8930054.1"/>
    <property type="molecule type" value="Genomic_DNA"/>
</dbReference>
<keyword evidence="1" id="KW-0479">Metal-binding</keyword>
<dbReference type="SUPFAM" id="SSF53800">
    <property type="entry name" value="Chelatase"/>
    <property type="match status" value="1"/>
</dbReference>
<dbReference type="InterPro" id="IPR002762">
    <property type="entry name" value="CbiX-like"/>
</dbReference>
<protein>
    <submittedName>
        <fullName evidence="3">Sirohydrochlorin ferrochelatase</fullName>
    </submittedName>
</protein>
<keyword evidence="2" id="KW-0456">Lyase</keyword>
<evidence type="ECO:0000313" key="4">
    <source>
        <dbReference type="Proteomes" id="UP000517916"/>
    </source>
</evidence>
<dbReference type="Proteomes" id="UP000517916">
    <property type="component" value="Unassembled WGS sequence"/>
</dbReference>
<dbReference type="Pfam" id="PF01903">
    <property type="entry name" value="CbiX"/>
    <property type="match status" value="2"/>
</dbReference>
<dbReference type="RefSeq" id="WP_025354633.1">
    <property type="nucleotide sequence ID" value="NZ_BAAABQ010000014.1"/>
</dbReference>
<dbReference type="PANTHER" id="PTHR33542:SF5">
    <property type="entry name" value="FERROCHELATASE CHE1"/>
    <property type="match status" value="1"/>
</dbReference>